<feature type="transmembrane region" description="Helical" evidence="6">
    <location>
        <begin position="64"/>
        <end position="86"/>
    </location>
</feature>
<evidence type="ECO:0000313" key="8">
    <source>
        <dbReference type="EMBL" id="MFC3152150.1"/>
    </source>
</evidence>
<keyword evidence="5 6" id="KW-0472">Membrane</keyword>
<feature type="transmembrane region" description="Helical" evidence="6">
    <location>
        <begin position="106"/>
        <end position="128"/>
    </location>
</feature>
<evidence type="ECO:0000256" key="6">
    <source>
        <dbReference type="SAM" id="Phobius"/>
    </source>
</evidence>
<sequence length="165" mass="18731">MDSQQNSITDLEPVGFWRRALASLVDTFILSLISFSAFLWVYGRMFFVDASIAEQGIFDDFMDYIFPVIAVVAFWSWCSATPGKMLLDMEIVDARTGGKPTLSQWIIRYLGYFVAVLPLGLGILWVAWDKKKQGWHDKMAKTMVVEQDGYDALNRELDIALSKGL</sequence>
<keyword evidence="4 6" id="KW-1133">Transmembrane helix</keyword>
<evidence type="ECO:0000259" key="7">
    <source>
        <dbReference type="Pfam" id="PF06271"/>
    </source>
</evidence>
<comment type="caution">
    <text evidence="8">The sequence shown here is derived from an EMBL/GenBank/DDBJ whole genome shotgun (WGS) entry which is preliminary data.</text>
</comment>
<accession>A0ABV7HJ22</accession>
<dbReference type="RefSeq" id="WP_386721995.1">
    <property type="nucleotide sequence ID" value="NZ_JBHRSZ010000006.1"/>
</dbReference>
<reference evidence="9" key="1">
    <citation type="journal article" date="2019" name="Int. J. Syst. Evol. Microbiol.">
        <title>The Global Catalogue of Microorganisms (GCM) 10K type strain sequencing project: providing services to taxonomists for standard genome sequencing and annotation.</title>
        <authorList>
            <consortium name="The Broad Institute Genomics Platform"/>
            <consortium name="The Broad Institute Genome Sequencing Center for Infectious Disease"/>
            <person name="Wu L."/>
            <person name="Ma J."/>
        </authorList>
    </citation>
    <scope>NUCLEOTIDE SEQUENCE [LARGE SCALE GENOMIC DNA]</scope>
    <source>
        <strain evidence="9">KCTC 52438</strain>
    </source>
</reference>
<evidence type="ECO:0000313" key="9">
    <source>
        <dbReference type="Proteomes" id="UP001595476"/>
    </source>
</evidence>
<dbReference type="EMBL" id="JBHRSZ010000006">
    <property type="protein sequence ID" value="MFC3152150.1"/>
    <property type="molecule type" value="Genomic_DNA"/>
</dbReference>
<evidence type="ECO:0000256" key="4">
    <source>
        <dbReference type="ARBA" id="ARBA00022989"/>
    </source>
</evidence>
<dbReference type="PANTHER" id="PTHR36115">
    <property type="entry name" value="PROLINE-RICH ANTIGEN HOMOLOG-RELATED"/>
    <property type="match status" value="1"/>
</dbReference>
<evidence type="ECO:0000256" key="2">
    <source>
        <dbReference type="ARBA" id="ARBA00022475"/>
    </source>
</evidence>
<dbReference type="Proteomes" id="UP001595476">
    <property type="component" value="Unassembled WGS sequence"/>
</dbReference>
<evidence type="ECO:0000256" key="3">
    <source>
        <dbReference type="ARBA" id="ARBA00022692"/>
    </source>
</evidence>
<dbReference type="InterPro" id="IPR010432">
    <property type="entry name" value="RDD"/>
</dbReference>
<feature type="transmembrane region" description="Helical" evidence="6">
    <location>
        <begin position="20"/>
        <end position="43"/>
    </location>
</feature>
<feature type="domain" description="RDD" evidence="7">
    <location>
        <begin position="14"/>
        <end position="141"/>
    </location>
</feature>
<dbReference type="InterPro" id="IPR051791">
    <property type="entry name" value="Pra-immunoreactive"/>
</dbReference>
<gene>
    <name evidence="8" type="ORF">ACFOEK_14010</name>
</gene>
<comment type="subcellular location">
    <subcellularLocation>
        <location evidence="1">Cell membrane</location>
        <topology evidence="1">Multi-pass membrane protein</topology>
    </subcellularLocation>
</comment>
<proteinExistence type="predicted"/>
<protein>
    <submittedName>
        <fullName evidence="8">RDD family protein</fullName>
    </submittedName>
</protein>
<organism evidence="8 9">
    <name type="scientific">Litoribrevibacter euphylliae</name>
    <dbReference type="NCBI Taxonomy" id="1834034"/>
    <lineage>
        <taxon>Bacteria</taxon>
        <taxon>Pseudomonadati</taxon>
        <taxon>Pseudomonadota</taxon>
        <taxon>Gammaproteobacteria</taxon>
        <taxon>Oceanospirillales</taxon>
        <taxon>Oceanospirillaceae</taxon>
        <taxon>Litoribrevibacter</taxon>
    </lineage>
</organism>
<keyword evidence="9" id="KW-1185">Reference proteome</keyword>
<keyword evidence="3 6" id="KW-0812">Transmembrane</keyword>
<evidence type="ECO:0000256" key="1">
    <source>
        <dbReference type="ARBA" id="ARBA00004651"/>
    </source>
</evidence>
<keyword evidence="2" id="KW-1003">Cell membrane</keyword>
<evidence type="ECO:0000256" key="5">
    <source>
        <dbReference type="ARBA" id="ARBA00023136"/>
    </source>
</evidence>
<dbReference type="PANTHER" id="PTHR36115:SF4">
    <property type="entry name" value="MEMBRANE PROTEIN"/>
    <property type="match status" value="1"/>
</dbReference>
<name>A0ABV7HJ22_9GAMM</name>
<dbReference type="Pfam" id="PF06271">
    <property type="entry name" value="RDD"/>
    <property type="match status" value="1"/>
</dbReference>